<evidence type="ECO:0000313" key="1">
    <source>
        <dbReference type="EMBL" id="PKU86717.1"/>
    </source>
</evidence>
<dbReference type="CDD" id="cd09272">
    <property type="entry name" value="RNase_HI_RT_Ty1"/>
    <property type="match status" value="1"/>
</dbReference>
<proteinExistence type="predicted"/>
<evidence type="ECO:0000313" key="2">
    <source>
        <dbReference type="Proteomes" id="UP000233837"/>
    </source>
</evidence>
<accession>A0A2I0XFM3</accession>
<organism evidence="1 2">
    <name type="scientific">Dendrobium catenatum</name>
    <dbReference type="NCBI Taxonomy" id="906689"/>
    <lineage>
        <taxon>Eukaryota</taxon>
        <taxon>Viridiplantae</taxon>
        <taxon>Streptophyta</taxon>
        <taxon>Embryophyta</taxon>
        <taxon>Tracheophyta</taxon>
        <taxon>Spermatophyta</taxon>
        <taxon>Magnoliopsida</taxon>
        <taxon>Liliopsida</taxon>
        <taxon>Asparagales</taxon>
        <taxon>Orchidaceae</taxon>
        <taxon>Epidendroideae</taxon>
        <taxon>Malaxideae</taxon>
        <taxon>Dendrobiinae</taxon>
        <taxon>Dendrobium</taxon>
    </lineage>
</organism>
<gene>
    <name evidence="1" type="ORF">MA16_Dca023881</name>
</gene>
<reference evidence="1 2" key="2">
    <citation type="journal article" date="2017" name="Nature">
        <title>The Apostasia genome and the evolution of orchids.</title>
        <authorList>
            <person name="Zhang G.Q."/>
            <person name="Liu K.W."/>
            <person name="Li Z."/>
            <person name="Lohaus R."/>
            <person name="Hsiao Y.Y."/>
            <person name="Niu S.C."/>
            <person name="Wang J.Y."/>
            <person name="Lin Y.C."/>
            <person name="Xu Q."/>
            <person name="Chen L.J."/>
            <person name="Yoshida K."/>
            <person name="Fujiwara S."/>
            <person name="Wang Z.W."/>
            <person name="Zhang Y.Q."/>
            <person name="Mitsuda N."/>
            <person name="Wang M."/>
            <person name="Liu G.H."/>
            <person name="Pecoraro L."/>
            <person name="Huang H.X."/>
            <person name="Xiao X.J."/>
            <person name="Lin M."/>
            <person name="Wu X.Y."/>
            <person name="Wu W.L."/>
            <person name="Chen Y.Y."/>
            <person name="Chang S.B."/>
            <person name="Sakamoto S."/>
            <person name="Ohme-Takagi M."/>
            <person name="Yagi M."/>
            <person name="Zeng S.J."/>
            <person name="Shen C.Y."/>
            <person name="Yeh C.M."/>
            <person name="Luo Y.B."/>
            <person name="Tsai W.C."/>
            <person name="Van de Peer Y."/>
            <person name="Liu Z.J."/>
        </authorList>
    </citation>
    <scope>NUCLEOTIDE SEQUENCE [LARGE SCALE GENOMIC DNA]</scope>
    <source>
        <tissue evidence="1">The whole plant</tissue>
    </source>
</reference>
<dbReference type="EMBL" id="KZ501928">
    <property type="protein sequence ID" value="PKU86717.1"/>
    <property type="molecule type" value="Genomic_DNA"/>
</dbReference>
<dbReference type="AlphaFoldDB" id="A0A2I0XFM3"/>
<keyword evidence="2" id="KW-1185">Reference proteome</keyword>
<reference evidence="1 2" key="1">
    <citation type="journal article" date="2016" name="Sci. Rep.">
        <title>The Dendrobium catenatum Lindl. genome sequence provides insights into polysaccharide synthase, floral development and adaptive evolution.</title>
        <authorList>
            <person name="Zhang G.Q."/>
            <person name="Xu Q."/>
            <person name="Bian C."/>
            <person name="Tsai W.C."/>
            <person name="Yeh C.M."/>
            <person name="Liu K.W."/>
            <person name="Yoshida K."/>
            <person name="Zhang L.S."/>
            <person name="Chang S.B."/>
            <person name="Chen F."/>
            <person name="Shi Y."/>
            <person name="Su Y.Y."/>
            <person name="Zhang Y.Q."/>
            <person name="Chen L.J."/>
            <person name="Yin Y."/>
            <person name="Lin M."/>
            <person name="Huang H."/>
            <person name="Deng H."/>
            <person name="Wang Z.W."/>
            <person name="Zhu S.L."/>
            <person name="Zhao X."/>
            <person name="Deng C."/>
            <person name="Niu S.C."/>
            <person name="Huang J."/>
            <person name="Wang M."/>
            <person name="Liu G.H."/>
            <person name="Yang H.J."/>
            <person name="Xiao X.J."/>
            <person name="Hsiao Y.Y."/>
            <person name="Wu W.L."/>
            <person name="Chen Y.Y."/>
            <person name="Mitsuda N."/>
            <person name="Ohme-Takagi M."/>
            <person name="Luo Y.B."/>
            <person name="Van de Peer Y."/>
            <person name="Liu Z.J."/>
        </authorList>
    </citation>
    <scope>NUCLEOTIDE SEQUENCE [LARGE SCALE GENOMIC DNA]</scope>
    <source>
        <tissue evidence="1">The whole plant</tissue>
    </source>
</reference>
<name>A0A2I0XFM3_9ASPA</name>
<sequence>MYCDNTSAIALANNPVFHARTKHIEIDQNFIREHIQNNTVRLLPISTTDQVADIFTKSLPTPRFQQLRNKLTVTTDPSVCRGI</sequence>
<protein>
    <submittedName>
        <fullName evidence="1">Retrovirus-related Pol polyprotein from transposon TNT 1-94</fullName>
    </submittedName>
</protein>
<dbReference type="STRING" id="906689.A0A2I0XFM3"/>
<dbReference type="Proteomes" id="UP000233837">
    <property type="component" value="Unassembled WGS sequence"/>
</dbReference>